<dbReference type="InterPro" id="IPR055338">
    <property type="entry name" value="YqfX-like"/>
</dbReference>
<comment type="caution">
    <text evidence="2">The sequence shown here is derived from an EMBL/GenBank/DDBJ whole genome shotgun (WGS) entry which is preliminary data.</text>
</comment>
<keyword evidence="1" id="KW-0472">Membrane</keyword>
<feature type="transmembrane region" description="Helical" evidence="1">
    <location>
        <begin position="61"/>
        <end position="85"/>
    </location>
</feature>
<name>A0ABT1Q4F2_9ACTN</name>
<keyword evidence="3" id="KW-1185">Reference proteome</keyword>
<accession>A0ABT1Q4F2</accession>
<evidence type="ECO:0000313" key="2">
    <source>
        <dbReference type="EMBL" id="MCQ4084759.1"/>
    </source>
</evidence>
<keyword evidence="1" id="KW-1133">Transmembrane helix</keyword>
<dbReference type="PANTHER" id="PTHR40040">
    <property type="entry name" value="SMALL HYDROPHOBIC PROTEIN-RELATED"/>
    <property type="match status" value="1"/>
</dbReference>
<sequence length="91" mass="9245">METVAPATAATTARSDADGTAVASFVLGLLGTFVLNAVLGPLAIILATVALVRGTRRRARALLGLILGVADIAILAALITTHHAISWQPGF</sequence>
<keyword evidence="1" id="KW-0812">Transmembrane</keyword>
<evidence type="ECO:0000256" key="1">
    <source>
        <dbReference type="SAM" id="Phobius"/>
    </source>
</evidence>
<evidence type="ECO:0000313" key="3">
    <source>
        <dbReference type="Proteomes" id="UP001057702"/>
    </source>
</evidence>
<dbReference type="RefSeq" id="WP_255923838.1">
    <property type="nucleotide sequence ID" value="NZ_JANFNG010000041.1"/>
</dbReference>
<feature type="transmembrane region" description="Helical" evidence="1">
    <location>
        <begin position="25"/>
        <end position="49"/>
    </location>
</feature>
<gene>
    <name evidence="2" type="ORF">NGB36_30350</name>
</gene>
<dbReference type="Proteomes" id="UP001057702">
    <property type="component" value="Unassembled WGS sequence"/>
</dbReference>
<reference evidence="2" key="1">
    <citation type="submission" date="2022-06" db="EMBL/GenBank/DDBJ databases">
        <title>Draft genome sequence of Streptomyces sp. RB6PN25 isolated from peat swamp forest in Thailand.</title>
        <authorList>
            <person name="Duangmal K."/>
            <person name="Klaysubun C."/>
        </authorList>
    </citation>
    <scope>NUCLEOTIDE SEQUENCE</scope>
    <source>
        <strain evidence="2">RB6PN25</strain>
    </source>
</reference>
<dbReference type="EMBL" id="JANFNG010000041">
    <property type="protein sequence ID" value="MCQ4084759.1"/>
    <property type="molecule type" value="Genomic_DNA"/>
</dbReference>
<dbReference type="PANTHER" id="PTHR40040:SF1">
    <property type="entry name" value="MEMBRANE PROTEIN"/>
    <property type="match status" value="1"/>
</dbReference>
<protein>
    <submittedName>
        <fullName evidence="2">DUF4190 domain-containing protein</fullName>
    </submittedName>
</protein>
<organism evidence="2 3">
    <name type="scientific">Streptomyces humicola</name>
    <dbReference type="NCBI Taxonomy" id="2953240"/>
    <lineage>
        <taxon>Bacteria</taxon>
        <taxon>Bacillati</taxon>
        <taxon>Actinomycetota</taxon>
        <taxon>Actinomycetes</taxon>
        <taxon>Kitasatosporales</taxon>
        <taxon>Streptomycetaceae</taxon>
        <taxon>Streptomyces</taxon>
    </lineage>
</organism>
<proteinExistence type="predicted"/>